<dbReference type="PROSITE" id="PS51108">
    <property type="entry name" value="PTS_EIID"/>
    <property type="match status" value="1"/>
</dbReference>
<evidence type="ECO:0000313" key="4">
    <source>
        <dbReference type="Proteomes" id="UP000009173"/>
    </source>
</evidence>
<evidence type="ECO:0000313" key="3">
    <source>
        <dbReference type="EMBL" id="ABM29166.1"/>
    </source>
</evidence>
<proteinExistence type="predicted"/>
<gene>
    <name evidence="3" type="ordered locus">Dvul_2150</name>
</gene>
<evidence type="ECO:0000256" key="2">
    <source>
        <dbReference type="SAM" id="Phobius"/>
    </source>
</evidence>
<keyword evidence="2" id="KW-1133">Transmembrane helix</keyword>
<dbReference type="InterPro" id="IPR004704">
    <property type="entry name" value="PTS_IID_man"/>
</dbReference>
<evidence type="ECO:0000256" key="1">
    <source>
        <dbReference type="SAM" id="MobiDB-lite"/>
    </source>
</evidence>
<dbReference type="Pfam" id="PF03613">
    <property type="entry name" value="EIID-AGA"/>
    <property type="match status" value="1"/>
</dbReference>
<keyword evidence="2" id="KW-0472">Membrane</keyword>
<feature type="transmembrane region" description="Helical" evidence="2">
    <location>
        <begin position="265"/>
        <end position="283"/>
    </location>
</feature>
<keyword evidence="2" id="KW-0812">Transmembrane</keyword>
<dbReference type="HOGENOM" id="CLU_076313_0_0_7"/>
<dbReference type="KEGG" id="dvl:Dvul_2150"/>
<dbReference type="GO" id="GO:0009401">
    <property type="term" value="P:phosphoenolpyruvate-dependent sugar phosphotransferase system"/>
    <property type="evidence" value="ECO:0007669"/>
    <property type="project" value="InterPro"/>
</dbReference>
<accession>A0A0H3AA11</accession>
<dbReference type="AlphaFoldDB" id="A0A0H3AA11"/>
<feature type="transmembrane region" description="Helical" evidence="2">
    <location>
        <begin position="173"/>
        <end position="191"/>
    </location>
</feature>
<reference evidence="4" key="1">
    <citation type="journal article" date="2009" name="Environ. Microbiol.">
        <title>Contribution of mobile genetic elements to Desulfovibrio vulgaris genome plasticity.</title>
        <authorList>
            <person name="Walker C.B."/>
            <person name="Stolyar S."/>
            <person name="Chivian D."/>
            <person name="Pinel N."/>
            <person name="Gabster J.A."/>
            <person name="Dehal P.S."/>
            <person name="He Z."/>
            <person name="Yang Z.K."/>
            <person name="Yen H.C."/>
            <person name="Zhou J."/>
            <person name="Wall J.D."/>
            <person name="Hazen T.C."/>
            <person name="Arkin A.P."/>
            <person name="Stahl D.A."/>
        </authorList>
    </citation>
    <scope>NUCLEOTIDE SEQUENCE [LARGE SCALE GENOMIC DNA]</scope>
    <source>
        <strain evidence="4">DP4</strain>
    </source>
</reference>
<protein>
    <submittedName>
        <fullName evidence="3">PTS system IID component, Man family</fullName>
    </submittedName>
</protein>
<dbReference type="GO" id="GO:0016020">
    <property type="term" value="C:membrane"/>
    <property type="evidence" value="ECO:0007669"/>
    <property type="project" value="InterPro"/>
</dbReference>
<organism evidence="3 4">
    <name type="scientific">Nitratidesulfovibrio vulgaris (strain DP4)</name>
    <name type="common">Desulfovibrio vulgaris</name>
    <dbReference type="NCBI Taxonomy" id="391774"/>
    <lineage>
        <taxon>Bacteria</taxon>
        <taxon>Pseudomonadati</taxon>
        <taxon>Thermodesulfobacteriota</taxon>
        <taxon>Desulfovibrionia</taxon>
        <taxon>Desulfovibrionales</taxon>
        <taxon>Desulfovibrionaceae</taxon>
        <taxon>Nitratidesulfovibrio</taxon>
    </lineage>
</organism>
<feature type="transmembrane region" description="Helical" evidence="2">
    <location>
        <begin position="197"/>
        <end position="221"/>
    </location>
</feature>
<dbReference type="EMBL" id="CP000527">
    <property type="protein sequence ID" value="ABM29166.1"/>
    <property type="molecule type" value="Genomic_DNA"/>
</dbReference>
<sequence length="316" mass="34903" precursor="true">MAASFPLYRRQCPRSTGTTRHAAGASACPAALAAKTQVRRQRQRRKTPPPHPNQARHAADASNAMPDARTLLICLLRTYLIGASFNTRGLQNIGIVYALEPGLRAIHQDPRACRDARKRYLRHFNTHPFWTPLLVGVFLSLEGNIARKTFPPELLASVKDTTVYTLSAIGDSVFGGSLLVFWSLVSCTLVVSGHEMAAALFTLSLFLGLQAFKALTFIAGLREGLKVLQRLKQWDLINWGDRIKMCNGLLLVVLLWRVWPHPAHGLPWGIACIMLSVAALMVGRFHISRIFLAACALAGAYALPWASDWMLLVPSF</sequence>
<dbReference type="Proteomes" id="UP000009173">
    <property type="component" value="Chromosome"/>
</dbReference>
<feature type="region of interest" description="Disordered" evidence="1">
    <location>
        <begin position="33"/>
        <end position="62"/>
    </location>
</feature>
<feature type="transmembrane region" description="Helical" evidence="2">
    <location>
        <begin position="290"/>
        <end position="307"/>
    </location>
</feature>
<name>A0A0H3AA11_NITV4</name>
<feature type="compositionally biased region" description="Basic residues" evidence="1">
    <location>
        <begin position="37"/>
        <end position="48"/>
    </location>
</feature>